<dbReference type="RefSeq" id="WP_176487874.1">
    <property type="nucleotide sequence ID" value="NZ_BLXO01000003.1"/>
</dbReference>
<dbReference type="EMBL" id="BLXO01000003">
    <property type="protein sequence ID" value="GFN46137.1"/>
    <property type="molecule type" value="Genomic_DNA"/>
</dbReference>
<accession>A0A6L2ZMP0</accession>
<dbReference type="Proteomes" id="UP000504714">
    <property type="component" value="Unassembled WGS sequence"/>
</dbReference>
<organism evidence="1 2">
    <name type="scientific">Candidatus Regiella insecticola</name>
    <dbReference type="NCBI Taxonomy" id="138073"/>
    <lineage>
        <taxon>Bacteria</taxon>
        <taxon>Pseudomonadati</taxon>
        <taxon>Pseudomonadota</taxon>
        <taxon>Gammaproteobacteria</taxon>
        <taxon>Enterobacterales</taxon>
        <taxon>Enterobacteriaceae</taxon>
        <taxon>aphid secondary symbionts</taxon>
        <taxon>Candidatus Regiella</taxon>
    </lineage>
</organism>
<evidence type="ECO:0000313" key="2">
    <source>
        <dbReference type="Proteomes" id="UP000504714"/>
    </source>
</evidence>
<reference evidence="1 2" key="1">
    <citation type="submission" date="2020-06" db="EMBL/GenBank/DDBJ databases">
        <title>The genome sequence of Candidatus Regiella insecticola strain Tut.</title>
        <authorList>
            <person name="Nikoh N."/>
            <person name="Tsuchida T."/>
            <person name="Koga R."/>
            <person name="Oshima K."/>
            <person name="Hattori M."/>
            <person name="Fukatsu T."/>
        </authorList>
    </citation>
    <scope>NUCLEOTIDE SEQUENCE [LARGE SCALE GENOMIC DNA]</scope>
    <source>
        <strain evidence="1 2">Tut</strain>
    </source>
</reference>
<evidence type="ECO:0000313" key="1">
    <source>
        <dbReference type="EMBL" id="GFN46137.1"/>
    </source>
</evidence>
<protein>
    <submittedName>
        <fullName evidence="1">Uncharacterized protein</fullName>
    </submittedName>
</protein>
<proteinExistence type="predicted"/>
<sequence>MFSVSNHTQAAPVKNSYFVITEIFTTQNKQGSTPVLQLRHVGNNYFTLYAFLAESAAETAKSLREELTKERENLTLIINYQDRPSKDR</sequence>
<gene>
    <name evidence="1" type="ORF">RINTU1_15790</name>
</gene>
<name>A0A6L2ZMP0_9ENTR</name>
<comment type="caution">
    <text evidence="1">The sequence shown here is derived from an EMBL/GenBank/DDBJ whole genome shotgun (WGS) entry which is preliminary data.</text>
</comment>
<dbReference type="AlphaFoldDB" id="A0A6L2ZMP0"/>